<feature type="domain" description="Sodium/calcium exchanger membrane region" evidence="6">
    <location>
        <begin position="179"/>
        <end position="306"/>
    </location>
</feature>
<comment type="subcellular location">
    <subcellularLocation>
        <location evidence="1">Membrane</location>
        <topology evidence="1">Multi-pass membrane protein</topology>
    </subcellularLocation>
</comment>
<keyword evidence="2 5" id="KW-0812">Transmembrane</keyword>
<feature type="transmembrane region" description="Helical" evidence="5">
    <location>
        <begin position="110"/>
        <end position="130"/>
    </location>
</feature>
<evidence type="ECO:0000256" key="5">
    <source>
        <dbReference type="SAM" id="Phobius"/>
    </source>
</evidence>
<dbReference type="Gene3D" id="6.10.280.80">
    <property type="entry name" value="NCX, peripheral helical region"/>
    <property type="match status" value="1"/>
</dbReference>
<dbReference type="GO" id="GO:0005886">
    <property type="term" value="C:plasma membrane"/>
    <property type="evidence" value="ECO:0007669"/>
    <property type="project" value="TreeGrafter"/>
</dbReference>
<reference evidence="7 8" key="1">
    <citation type="submission" date="2019-12" db="EMBL/GenBank/DDBJ databases">
        <title>Isolation and characterization of three novel carbon monoxide-oxidizing members of Halobacteria from salione crusts and soils.</title>
        <authorList>
            <person name="Myers M.R."/>
            <person name="King G.M."/>
        </authorList>
    </citation>
    <scope>NUCLEOTIDE SEQUENCE [LARGE SCALE GENOMIC DNA]</scope>
    <source>
        <strain evidence="7 8">WSA2</strain>
    </source>
</reference>
<feature type="transmembrane region" description="Helical" evidence="5">
    <location>
        <begin position="244"/>
        <end position="265"/>
    </location>
</feature>
<dbReference type="Pfam" id="PF01699">
    <property type="entry name" value="Na_Ca_ex"/>
    <property type="match status" value="2"/>
</dbReference>
<dbReference type="OrthoDB" id="142185at2157"/>
<dbReference type="PANTHER" id="PTHR10846:SF8">
    <property type="entry name" value="INNER MEMBRANE PROTEIN YRBG"/>
    <property type="match status" value="1"/>
</dbReference>
<name>A0A6B0SUB9_9EURY</name>
<dbReference type="InterPro" id="IPR044880">
    <property type="entry name" value="NCX_ion-bd_dom_sf"/>
</dbReference>
<evidence type="ECO:0000256" key="4">
    <source>
        <dbReference type="ARBA" id="ARBA00023136"/>
    </source>
</evidence>
<dbReference type="GO" id="GO:0005262">
    <property type="term" value="F:calcium channel activity"/>
    <property type="evidence" value="ECO:0007669"/>
    <property type="project" value="TreeGrafter"/>
</dbReference>
<dbReference type="NCBIfam" id="TIGR00367">
    <property type="entry name" value="calcium/sodium antiporter"/>
    <property type="match status" value="1"/>
</dbReference>
<protein>
    <submittedName>
        <fullName evidence="7">Calcium/sodium antiporter</fullName>
    </submittedName>
</protein>
<evidence type="ECO:0000313" key="7">
    <source>
        <dbReference type="EMBL" id="MXR40291.1"/>
    </source>
</evidence>
<dbReference type="EMBL" id="WUUS01000001">
    <property type="protein sequence ID" value="MXR40291.1"/>
    <property type="molecule type" value="Genomic_DNA"/>
</dbReference>
<accession>A0A6B0SUB9</accession>
<evidence type="ECO:0000256" key="1">
    <source>
        <dbReference type="ARBA" id="ARBA00004141"/>
    </source>
</evidence>
<organism evidence="7 8">
    <name type="scientific">Halobaculum saliterrae</name>
    <dbReference type="NCBI Taxonomy" id="2073113"/>
    <lineage>
        <taxon>Archaea</taxon>
        <taxon>Methanobacteriati</taxon>
        <taxon>Methanobacteriota</taxon>
        <taxon>Stenosarchaea group</taxon>
        <taxon>Halobacteria</taxon>
        <taxon>Halobacteriales</taxon>
        <taxon>Haloferacaceae</taxon>
        <taxon>Halobaculum</taxon>
    </lineage>
</organism>
<keyword evidence="8" id="KW-1185">Reference proteome</keyword>
<evidence type="ECO:0000256" key="3">
    <source>
        <dbReference type="ARBA" id="ARBA00022989"/>
    </source>
</evidence>
<keyword evidence="4 5" id="KW-0472">Membrane</keyword>
<feature type="transmembrane region" description="Helical" evidence="5">
    <location>
        <begin position="78"/>
        <end position="101"/>
    </location>
</feature>
<keyword evidence="3 5" id="KW-1133">Transmembrane helix</keyword>
<evidence type="ECO:0000256" key="2">
    <source>
        <dbReference type="ARBA" id="ARBA00022692"/>
    </source>
</evidence>
<comment type="caution">
    <text evidence="7">The sequence shown here is derived from an EMBL/GenBank/DDBJ whole genome shotgun (WGS) entry which is preliminary data.</text>
</comment>
<dbReference type="InterPro" id="IPR004481">
    <property type="entry name" value="K/Na/Ca-exchanger"/>
</dbReference>
<feature type="domain" description="Sodium/calcium exchanger membrane region" evidence="6">
    <location>
        <begin position="15"/>
        <end position="153"/>
    </location>
</feature>
<dbReference type="Gene3D" id="1.20.1420.30">
    <property type="entry name" value="NCX, central ion-binding region"/>
    <property type="match status" value="1"/>
</dbReference>
<dbReference type="PANTHER" id="PTHR10846">
    <property type="entry name" value="SODIUM/POTASSIUM/CALCIUM EXCHANGER"/>
    <property type="match status" value="1"/>
</dbReference>
<feature type="transmembrane region" description="Helical" evidence="5">
    <location>
        <begin position="136"/>
        <end position="155"/>
    </location>
</feature>
<feature type="transmembrane region" description="Helical" evidence="5">
    <location>
        <begin position="176"/>
        <end position="197"/>
    </location>
</feature>
<sequence>MPLLQGTAVAIAVDLGLVAAAVAGLWVGANWFVAGATRLARRLGLSGLVIGLTVVAFGTSAPEFAVTVDAAVAGNPDISVANVVGSNVVNLGFVLGGAALVRALPTSHDLVWRDSVVLVGVTALVLGLLWDLRLERVEGLLLLGLLVGYLAVLVRSGSVGGTVDTATVSSFERTDAARLVVGLGIVVGAAHLLVGSAADLAGAAGVSDWVIGATVVALGTSAPEFVTSVAAARRGRAGLSAGNLVGSCVFNFLGVLGVAAVVAPLPVSPAAVSGTTWLLATVVLVAVLFGTRRVLSRPEGALLVGVNVVNWVVDFLR</sequence>
<dbReference type="Proteomes" id="UP000437065">
    <property type="component" value="Unassembled WGS sequence"/>
</dbReference>
<evidence type="ECO:0000259" key="6">
    <source>
        <dbReference type="Pfam" id="PF01699"/>
    </source>
</evidence>
<feature type="transmembrane region" description="Helical" evidence="5">
    <location>
        <begin position="209"/>
        <end position="232"/>
    </location>
</feature>
<dbReference type="GO" id="GO:0008273">
    <property type="term" value="F:calcium, potassium:sodium antiporter activity"/>
    <property type="evidence" value="ECO:0007669"/>
    <property type="project" value="TreeGrafter"/>
</dbReference>
<feature type="transmembrane region" description="Helical" evidence="5">
    <location>
        <begin position="39"/>
        <end position="58"/>
    </location>
</feature>
<evidence type="ECO:0000313" key="8">
    <source>
        <dbReference type="Proteomes" id="UP000437065"/>
    </source>
</evidence>
<proteinExistence type="predicted"/>
<dbReference type="GO" id="GO:0006874">
    <property type="term" value="P:intracellular calcium ion homeostasis"/>
    <property type="evidence" value="ECO:0007669"/>
    <property type="project" value="TreeGrafter"/>
</dbReference>
<gene>
    <name evidence="7" type="ORF">GRX01_02820</name>
</gene>
<feature type="transmembrane region" description="Helical" evidence="5">
    <location>
        <begin position="6"/>
        <end position="27"/>
    </location>
</feature>
<dbReference type="InterPro" id="IPR004837">
    <property type="entry name" value="NaCa_Exmemb"/>
</dbReference>
<dbReference type="AlphaFoldDB" id="A0A6B0SUB9"/>
<feature type="transmembrane region" description="Helical" evidence="5">
    <location>
        <begin position="271"/>
        <end position="289"/>
    </location>
</feature>
<dbReference type="RefSeq" id="WP_159663155.1">
    <property type="nucleotide sequence ID" value="NZ_WUUS01000001.1"/>
</dbReference>